<dbReference type="PROSITE" id="PS51782">
    <property type="entry name" value="LYSM"/>
    <property type="match status" value="1"/>
</dbReference>
<dbReference type="InterPro" id="IPR018392">
    <property type="entry name" value="LysM"/>
</dbReference>
<dbReference type="SUPFAM" id="SSF54106">
    <property type="entry name" value="LysM domain"/>
    <property type="match status" value="1"/>
</dbReference>
<dbReference type="OrthoDB" id="9800780at2"/>
<dbReference type="EMBL" id="CP006721">
    <property type="protein sequence ID" value="AGX43277.1"/>
    <property type="molecule type" value="Genomic_DNA"/>
</dbReference>
<dbReference type="CDD" id="cd00118">
    <property type="entry name" value="LysM"/>
    <property type="match status" value="1"/>
</dbReference>
<evidence type="ECO:0000313" key="2">
    <source>
        <dbReference type="EMBL" id="AGX43277.1"/>
    </source>
</evidence>
<gene>
    <name evidence="2" type="ORF">CLSA_c23020</name>
</gene>
<dbReference type="Proteomes" id="UP000017118">
    <property type="component" value="Chromosome"/>
</dbReference>
<protein>
    <recommendedName>
        <fullName evidence="1">LysM domain-containing protein</fullName>
    </recommendedName>
</protein>
<dbReference type="RefSeq" id="WP_022746428.1">
    <property type="nucleotide sequence ID" value="NC_022571.1"/>
</dbReference>
<dbReference type="PATRIC" id="fig|1345695.3.peg.2274"/>
<feature type="domain" description="LysM" evidence="1">
    <location>
        <begin position="188"/>
        <end position="235"/>
    </location>
</feature>
<accession>U5MUY7</accession>
<dbReference type="InterPro" id="IPR036779">
    <property type="entry name" value="LysM_dom_sf"/>
</dbReference>
<dbReference type="GeneID" id="55474735"/>
<dbReference type="Gene3D" id="3.10.350.10">
    <property type="entry name" value="LysM domain"/>
    <property type="match status" value="1"/>
</dbReference>
<dbReference type="HOGENOM" id="CLU_1319051_0_0_9"/>
<organism evidence="2 3">
    <name type="scientific">Clostridium saccharobutylicum DSM 13864</name>
    <dbReference type="NCBI Taxonomy" id="1345695"/>
    <lineage>
        <taxon>Bacteria</taxon>
        <taxon>Bacillati</taxon>
        <taxon>Bacillota</taxon>
        <taxon>Clostridia</taxon>
        <taxon>Eubacteriales</taxon>
        <taxon>Clostridiaceae</taxon>
        <taxon>Clostridium</taxon>
    </lineage>
</organism>
<keyword evidence="3" id="KW-1185">Reference proteome</keyword>
<dbReference type="AlphaFoldDB" id="U5MUY7"/>
<reference evidence="2 3" key="1">
    <citation type="journal article" date="2013" name="Genome Announc.">
        <title>Complete Genome Sequence of the Solvent Producer Clostridium saccharobutylicum NCP262 (DSM 13864).</title>
        <authorList>
            <person name="Poehlein A."/>
            <person name="Hartwich K."/>
            <person name="Krabben P."/>
            <person name="Ehrenreich A."/>
            <person name="Liebl W."/>
            <person name="Durre P."/>
            <person name="Gottschalk G."/>
            <person name="Daniel R."/>
        </authorList>
    </citation>
    <scope>NUCLEOTIDE SEQUENCE [LARGE SCALE GENOMIC DNA]</scope>
    <source>
        <strain evidence="2">DSM 13864</strain>
    </source>
</reference>
<name>U5MUY7_CLOSA</name>
<dbReference type="KEGG" id="csb:CLSA_c23020"/>
<evidence type="ECO:0000259" key="1">
    <source>
        <dbReference type="PROSITE" id="PS51782"/>
    </source>
</evidence>
<sequence length="235" mass="26506">MGSLSDNIVDTQNQGGSISGTVKIEGIAGGNRRKLCLVEENVFQIVFRVTPTLDWNESLSTTSQDLYGYGEVDTGETAKLTTVTLEGFFPNLGNGYDFLIEHNTPEFYMNKIEEWMFDFKVLLLKYKTDSTLMRSMYCKITDFIHKEKPNRDMAFTLKLRQHLDLETSLTESSENDLSSSAIKSYGSSVYYVGDDDTLISIAIKLYGDSTMWSYLMQKNNLENPLSITPGQALNI</sequence>
<dbReference type="eggNOG" id="COG1652">
    <property type="taxonomic scope" value="Bacteria"/>
</dbReference>
<evidence type="ECO:0000313" key="3">
    <source>
        <dbReference type="Proteomes" id="UP000017118"/>
    </source>
</evidence>
<proteinExistence type="predicted"/>